<evidence type="ECO:0000313" key="1">
    <source>
        <dbReference type="EMBL" id="WBA42840.1"/>
    </source>
</evidence>
<dbReference type="Proteomes" id="UP001211005">
    <property type="component" value="Chromosome"/>
</dbReference>
<sequence length="458" mass="47977">MLQANDATAQAVNNVTEIITDFGGFFQSATTAVNPTLPDNSHDLLAFTLNGTRYSTGVDDALLATRGLTFVAGQYAALPVSAIGTPVTNTKVALGASFDGVPNGASNPVPANNIPFYLRDGRNGLNLGTGTANVTGTLDLSISGLTATAVGDGIPDILVTQIADPSNSQDRYQFLDANGQVVGRAVDVAFNSIGVVANWTADFYEASQSPMTLAAGFTRTPRTMRLWSADLSAFGITAANAGSVRSFRIALSGSSDLAFVAYNRQTADFVNPPLPVVLSAFEGEAAATETFLTWQTAQEVNSAAFEVQTSTDGRTFRTVGRVQAAGASSQRRQYSYQHPTTQAGVRYYRLLQIDQDGTSTTSPVLALTAGRKTGQPLQVTAAPNPFGSQLVLTVAGAEAGQPTTVELTTLAGRRVYQQDFPASAGQLLTLELAQLPAGMYLARVTVAGQTTVLKVVKQ</sequence>
<dbReference type="InterPro" id="IPR026444">
    <property type="entry name" value="Secre_tail"/>
</dbReference>
<protein>
    <submittedName>
        <fullName evidence="1">T9SS type A sorting domain-containing protein</fullName>
    </submittedName>
</protein>
<dbReference type="EMBL" id="CP114767">
    <property type="protein sequence ID" value="WBA42840.1"/>
    <property type="molecule type" value="Genomic_DNA"/>
</dbReference>
<proteinExistence type="predicted"/>
<organism evidence="1 2">
    <name type="scientific">Hymenobacter canadensis</name>
    <dbReference type="NCBI Taxonomy" id="2999067"/>
    <lineage>
        <taxon>Bacteria</taxon>
        <taxon>Pseudomonadati</taxon>
        <taxon>Bacteroidota</taxon>
        <taxon>Cytophagia</taxon>
        <taxon>Cytophagales</taxon>
        <taxon>Hymenobacteraceae</taxon>
        <taxon>Hymenobacter</taxon>
    </lineage>
</organism>
<gene>
    <name evidence="1" type="ORF">O3303_04590</name>
</gene>
<name>A0ABY7LVT3_9BACT</name>
<evidence type="ECO:0000313" key="2">
    <source>
        <dbReference type="Proteomes" id="UP001211005"/>
    </source>
</evidence>
<accession>A0ABY7LVT3</accession>
<reference evidence="1 2" key="1">
    <citation type="submission" date="2022-12" db="EMBL/GenBank/DDBJ databases">
        <title>Hymenobacter canadensis sp. nov. isolated from lake water of the Cambridge Bay, Canada.</title>
        <authorList>
            <person name="Kim W.H."/>
            <person name="Lee Y.M."/>
        </authorList>
    </citation>
    <scope>NUCLEOTIDE SEQUENCE [LARGE SCALE GENOMIC DNA]</scope>
    <source>
        <strain evidence="1 2">PAMC 29467</strain>
    </source>
</reference>
<dbReference type="NCBIfam" id="TIGR04183">
    <property type="entry name" value="Por_Secre_tail"/>
    <property type="match status" value="1"/>
</dbReference>
<dbReference type="RefSeq" id="WP_269560889.1">
    <property type="nucleotide sequence ID" value="NZ_CP114767.1"/>
</dbReference>
<keyword evidence="2" id="KW-1185">Reference proteome</keyword>